<gene>
    <name evidence="10" type="ordered locus">Cphy_3076</name>
</gene>
<feature type="domain" description="V-ATPase proteolipid subunit C-like" evidence="9">
    <location>
        <begin position="21"/>
        <end position="79"/>
    </location>
</feature>
<dbReference type="KEGG" id="cpy:Cphy_3076"/>
<keyword evidence="3 8" id="KW-0813">Transport</keyword>
<evidence type="ECO:0000256" key="2">
    <source>
        <dbReference type="ARBA" id="ARBA00007296"/>
    </source>
</evidence>
<dbReference type="SUPFAM" id="SSF81333">
    <property type="entry name" value="F1F0 ATP synthase subunit C"/>
    <property type="match status" value="2"/>
</dbReference>
<feature type="transmembrane region" description="Helical" evidence="8">
    <location>
        <begin position="141"/>
        <end position="162"/>
    </location>
</feature>
<dbReference type="FunFam" id="1.20.120.610:FF:000005">
    <property type="entry name" value="V-type sodium ATPase subunit K"/>
    <property type="match status" value="1"/>
</dbReference>
<name>A9KQV4_LACP7</name>
<dbReference type="CDD" id="cd18179">
    <property type="entry name" value="ATP-synt_Vo_Ao_c_NTPK_rpt1"/>
    <property type="match status" value="1"/>
</dbReference>
<evidence type="ECO:0000256" key="7">
    <source>
        <dbReference type="ARBA" id="ARBA00023136"/>
    </source>
</evidence>
<dbReference type="Proteomes" id="UP000000370">
    <property type="component" value="Chromosome"/>
</dbReference>
<evidence type="ECO:0000313" key="10">
    <source>
        <dbReference type="EMBL" id="ABX43433.1"/>
    </source>
</evidence>
<evidence type="ECO:0000256" key="8">
    <source>
        <dbReference type="RuleBase" id="RU363060"/>
    </source>
</evidence>
<organism evidence="10 11">
    <name type="scientific">Lachnoclostridium phytofermentans (strain ATCC 700394 / DSM 18823 / ISDg)</name>
    <name type="common">Clostridium phytofermentans</name>
    <dbReference type="NCBI Taxonomy" id="357809"/>
    <lineage>
        <taxon>Bacteria</taxon>
        <taxon>Bacillati</taxon>
        <taxon>Bacillota</taxon>
        <taxon>Clostridia</taxon>
        <taxon>Lachnospirales</taxon>
        <taxon>Lachnospiraceae</taxon>
    </lineage>
</organism>
<dbReference type="InterPro" id="IPR035921">
    <property type="entry name" value="F/V-ATP_Csub_sf"/>
</dbReference>
<keyword evidence="4 8" id="KW-0812">Transmembrane</keyword>
<accession>A9KQV4</accession>
<keyword evidence="11" id="KW-1185">Reference proteome</keyword>
<dbReference type="RefSeq" id="WP_012201084.1">
    <property type="nucleotide sequence ID" value="NC_010001.1"/>
</dbReference>
<reference evidence="11" key="1">
    <citation type="submission" date="2007-11" db="EMBL/GenBank/DDBJ databases">
        <title>Complete genome sequence of Clostridium phytofermentans ISDg.</title>
        <authorList>
            <person name="Leschine S.B."/>
            <person name="Warnick T.A."/>
            <person name="Blanchard J.L."/>
            <person name="Schnell D.J."/>
            <person name="Petit E.L."/>
            <person name="LaTouf W.G."/>
            <person name="Copeland A."/>
            <person name="Lucas S."/>
            <person name="Lapidus A."/>
            <person name="Barry K."/>
            <person name="Glavina del Rio T."/>
            <person name="Dalin E."/>
            <person name="Tice H."/>
            <person name="Pitluck S."/>
            <person name="Kiss H."/>
            <person name="Brettin T."/>
            <person name="Bruce D."/>
            <person name="Detter J.C."/>
            <person name="Han C."/>
            <person name="Kuske C."/>
            <person name="Schmutz J."/>
            <person name="Larimer F."/>
            <person name="Land M."/>
            <person name="Hauser L."/>
            <person name="Kyrpides N."/>
            <person name="Kim E.A."/>
            <person name="Richardson P."/>
        </authorList>
    </citation>
    <scope>NUCLEOTIDE SEQUENCE [LARGE SCALE GENOMIC DNA]</scope>
    <source>
        <strain evidence="11">ATCC 700394 / DSM 18823 / ISDg</strain>
    </source>
</reference>
<comment type="subcellular location">
    <subcellularLocation>
        <location evidence="1">Membrane</location>
        <topology evidence="1">Multi-pass membrane protein</topology>
    </subcellularLocation>
</comment>
<evidence type="ECO:0000256" key="3">
    <source>
        <dbReference type="ARBA" id="ARBA00022448"/>
    </source>
</evidence>
<keyword evidence="5 8" id="KW-1133">Transmembrane helix</keyword>
<feature type="domain" description="V-ATPase proteolipid subunit C-like" evidence="9">
    <location>
        <begin position="102"/>
        <end position="160"/>
    </location>
</feature>
<protein>
    <submittedName>
        <fullName evidence="10">H+transporting two-sector ATPase C subunit</fullName>
    </submittedName>
</protein>
<evidence type="ECO:0000256" key="4">
    <source>
        <dbReference type="ARBA" id="ARBA00022692"/>
    </source>
</evidence>
<dbReference type="HOGENOM" id="CLU_126047_0_0_9"/>
<keyword evidence="6 8" id="KW-0406">Ion transport</keyword>
<feature type="transmembrane region" description="Helical" evidence="8">
    <location>
        <begin position="59"/>
        <end position="79"/>
    </location>
</feature>
<sequence length="170" mass="16979" precursor="true">MNFLAVSGAGFENLGIILALLGAALAALMAGIGSAIGVGKAGEAAAGVLSEDPSKFGKILVLQLLPGTQGIYGLLIAFLTMTKIGVLAGDSGISWQMGALYFCACLPIAIVGLVSAIAQAKASVASIGMVAKKPEQFGKAMILPAMVETYAILALLISLLAVSGVSSLNL</sequence>
<proteinExistence type="inferred from homology"/>
<dbReference type="GO" id="GO:0033179">
    <property type="term" value="C:proton-transporting V-type ATPase, V0 domain"/>
    <property type="evidence" value="ECO:0007669"/>
    <property type="project" value="InterPro"/>
</dbReference>
<dbReference type="CDD" id="cd18180">
    <property type="entry name" value="ATP-synt_Vo_Ao_c_NTPK_rpt2"/>
    <property type="match status" value="1"/>
</dbReference>
<dbReference type="eggNOG" id="COG0636">
    <property type="taxonomic scope" value="Bacteria"/>
</dbReference>
<keyword evidence="7 8" id="KW-0472">Membrane</keyword>
<dbReference type="InterPro" id="IPR002379">
    <property type="entry name" value="ATPase_proteolipid_c-like_dom"/>
</dbReference>
<dbReference type="InterPro" id="IPR000245">
    <property type="entry name" value="ATPase_proteolipid_csu"/>
</dbReference>
<dbReference type="PANTHER" id="PTHR10263">
    <property type="entry name" value="V-TYPE PROTON ATPASE PROTEOLIPID SUBUNIT"/>
    <property type="match status" value="1"/>
</dbReference>
<dbReference type="GO" id="GO:0046961">
    <property type="term" value="F:proton-transporting ATPase activity, rotational mechanism"/>
    <property type="evidence" value="ECO:0007669"/>
    <property type="project" value="InterPro"/>
</dbReference>
<evidence type="ECO:0000256" key="1">
    <source>
        <dbReference type="ARBA" id="ARBA00004141"/>
    </source>
</evidence>
<dbReference type="Pfam" id="PF00137">
    <property type="entry name" value="ATP-synt_C"/>
    <property type="match status" value="2"/>
</dbReference>
<dbReference type="EMBL" id="CP000885">
    <property type="protein sequence ID" value="ABX43433.1"/>
    <property type="molecule type" value="Genomic_DNA"/>
</dbReference>
<dbReference type="AlphaFoldDB" id="A9KQV4"/>
<dbReference type="STRING" id="357809.Cphy_3076"/>
<evidence type="ECO:0000256" key="5">
    <source>
        <dbReference type="ARBA" id="ARBA00022989"/>
    </source>
</evidence>
<dbReference type="NCBIfam" id="NF005124">
    <property type="entry name" value="PRK06558.1"/>
    <property type="match status" value="1"/>
</dbReference>
<evidence type="ECO:0000313" key="11">
    <source>
        <dbReference type="Proteomes" id="UP000000370"/>
    </source>
</evidence>
<dbReference type="OrthoDB" id="384481at2"/>
<evidence type="ECO:0000259" key="9">
    <source>
        <dbReference type="Pfam" id="PF00137"/>
    </source>
</evidence>
<evidence type="ECO:0000256" key="6">
    <source>
        <dbReference type="ARBA" id="ARBA00023065"/>
    </source>
</evidence>
<feature type="transmembrane region" description="Helical" evidence="8">
    <location>
        <begin position="16"/>
        <end position="38"/>
    </location>
</feature>
<feature type="transmembrane region" description="Helical" evidence="8">
    <location>
        <begin position="99"/>
        <end position="120"/>
    </location>
</feature>
<dbReference type="PRINTS" id="PR00122">
    <property type="entry name" value="VACATPASE"/>
</dbReference>
<comment type="similarity">
    <text evidence="2 8">Belongs to the V-ATPase proteolipid subunit family.</text>
</comment>
<dbReference type="Gene3D" id="1.20.120.610">
    <property type="entry name" value="lithium bound rotor ring of v- atpase"/>
    <property type="match status" value="1"/>
</dbReference>